<reference evidence="4" key="1">
    <citation type="submission" date="2023-01" db="EMBL/GenBank/DDBJ databases">
        <title>Genome assembly of the deep-sea coral Lophelia pertusa.</title>
        <authorList>
            <person name="Herrera S."/>
            <person name="Cordes E."/>
        </authorList>
    </citation>
    <scope>NUCLEOTIDE SEQUENCE</scope>
    <source>
        <strain evidence="4">USNM1676648</strain>
        <tissue evidence="4">Polyp</tissue>
    </source>
</reference>
<evidence type="ECO:0000259" key="3">
    <source>
        <dbReference type="PROSITE" id="PS50290"/>
    </source>
</evidence>
<dbReference type="EC" id="2.7.1.67" evidence="4"/>
<dbReference type="EMBL" id="MU827814">
    <property type="protein sequence ID" value="KAJ7323429.1"/>
    <property type="molecule type" value="Genomic_DNA"/>
</dbReference>
<keyword evidence="1 4" id="KW-0808">Transferase</keyword>
<dbReference type="GO" id="GO:0046854">
    <property type="term" value="P:phosphatidylinositol phosphate biosynthetic process"/>
    <property type="evidence" value="ECO:0007669"/>
    <property type="project" value="InterPro"/>
</dbReference>
<dbReference type="SUPFAM" id="SSF56112">
    <property type="entry name" value="Protein kinase-like (PK-like)"/>
    <property type="match status" value="1"/>
</dbReference>
<organism evidence="4 5">
    <name type="scientific">Desmophyllum pertusum</name>
    <dbReference type="NCBI Taxonomy" id="174260"/>
    <lineage>
        <taxon>Eukaryota</taxon>
        <taxon>Metazoa</taxon>
        <taxon>Cnidaria</taxon>
        <taxon>Anthozoa</taxon>
        <taxon>Hexacorallia</taxon>
        <taxon>Scleractinia</taxon>
        <taxon>Caryophylliina</taxon>
        <taxon>Caryophylliidae</taxon>
        <taxon>Desmophyllum</taxon>
    </lineage>
</organism>
<evidence type="ECO:0000256" key="2">
    <source>
        <dbReference type="ARBA" id="ARBA00022777"/>
    </source>
</evidence>
<dbReference type="PANTHER" id="PTHR10048:SF22">
    <property type="entry name" value="PHOSPHATIDYLINOSITOL 4-KINASE BETA"/>
    <property type="match status" value="1"/>
</dbReference>
<dbReference type="InterPro" id="IPR036940">
    <property type="entry name" value="PI3/4_kinase_cat_sf"/>
</dbReference>
<sequence length="263" mass="29914">MTERSCISVREKNKTINLALLQVALIARLELCHAKINAVTLGRYAVVVTSSDSGLIEPVVNAVSLHQIKKNSQMSLMNYFIKEHGDVNSEEFLNAQRNFVQSCAAYCLICYFMQVKDRHNGNILLDGEGHIIHIDFGFILSCSPRNLGFESSPFKLTHEFVEVMDGIDSDMYNYFKILMLQGFLAARKNMDKCLQLVEIMQTGSQLPCFNRGSSTVRAMRERFHMNLTEEQLDTFINELVETSMHSLTTKLYDGFQYLTNGIL</sequence>
<feature type="domain" description="PI3K/PI4K catalytic" evidence="3">
    <location>
        <begin position="1"/>
        <end position="248"/>
    </location>
</feature>
<dbReference type="OrthoDB" id="10264149at2759"/>
<keyword evidence="2" id="KW-0418">Kinase</keyword>
<dbReference type="SMART" id="SM00146">
    <property type="entry name" value="PI3Kc"/>
    <property type="match status" value="1"/>
</dbReference>
<name>A0A9W9Y8Q9_9CNID</name>
<evidence type="ECO:0000313" key="5">
    <source>
        <dbReference type="Proteomes" id="UP001163046"/>
    </source>
</evidence>
<evidence type="ECO:0000256" key="1">
    <source>
        <dbReference type="ARBA" id="ARBA00022679"/>
    </source>
</evidence>
<dbReference type="GO" id="GO:0004430">
    <property type="term" value="F:1-phosphatidylinositol 4-kinase activity"/>
    <property type="evidence" value="ECO:0007669"/>
    <property type="project" value="UniProtKB-EC"/>
</dbReference>
<accession>A0A9W9Y8Q9</accession>
<dbReference type="Proteomes" id="UP001163046">
    <property type="component" value="Unassembled WGS sequence"/>
</dbReference>
<dbReference type="FunFam" id="1.10.1070.11:FF:000004">
    <property type="entry name" value="Phosphatidylinositol 4-kinase, catalytic, beta"/>
    <property type="match status" value="1"/>
</dbReference>
<dbReference type="InterPro" id="IPR015433">
    <property type="entry name" value="PI3/4_kinase"/>
</dbReference>
<keyword evidence="5" id="KW-1185">Reference proteome</keyword>
<proteinExistence type="predicted"/>
<gene>
    <name evidence="4" type="primary">PI4KB_2</name>
    <name evidence="4" type="ORF">OS493_031626</name>
</gene>
<dbReference type="GO" id="GO:0005737">
    <property type="term" value="C:cytoplasm"/>
    <property type="evidence" value="ECO:0007669"/>
    <property type="project" value="TreeGrafter"/>
</dbReference>
<comment type="caution">
    <text evidence="4">The sequence shown here is derived from an EMBL/GenBank/DDBJ whole genome shotgun (WGS) entry which is preliminary data.</text>
</comment>
<dbReference type="GO" id="GO:0048015">
    <property type="term" value="P:phosphatidylinositol-mediated signaling"/>
    <property type="evidence" value="ECO:0007669"/>
    <property type="project" value="TreeGrafter"/>
</dbReference>
<protein>
    <submittedName>
        <fullName evidence="4">Phosphatidylinositol 4-kinase beta</fullName>
        <ecNumber evidence="4">2.7.1.67</ecNumber>
    </submittedName>
</protein>
<dbReference type="Gene3D" id="1.10.1070.11">
    <property type="entry name" value="Phosphatidylinositol 3-/4-kinase, catalytic domain"/>
    <property type="match status" value="1"/>
</dbReference>
<evidence type="ECO:0000313" key="4">
    <source>
        <dbReference type="EMBL" id="KAJ7323429.1"/>
    </source>
</evidence>
<dbReference type="GO" id="GO:0016020">
    <property type="term" value="C:membrane"/>
    <property type="evidence" value="ECO:0007669"/>
    <property type="project" value="TreeGrafter"/>
</dbReference>
<dbReference type="AlphaFoldDB" id="A0A9W9Y8Q9"/>
<dbReference type="InterPro" id="IPR000403">
    <property type="entry name" value="PI3/4_kinase_cat_dom"/>
</dbReference>
<dbReference type="PROSITE" id="PS50290">
    <property type="entry name" value="PI3_4_KINASE_3"/>
    <property type="match status" value="1"/>
</dbReference>
<dbReference type="InterPro" id="IPR011009">
    <property type="entry name" value="Kinase-like_dom_sf"/>
</dbReference>
<dbReference type="PANTHER" id="PTHR10048">
    <property type="entry name" value="PHOSPHATIDYLINOSITOL KINASE"/>
    <property type="match status" value="1"/>
</dbReference>
<dbReference type="Pfam" id="PF00454">
    <property type="entry name" value="PI3_PI4_kinase"/>
    <property type="match status" value="1"/>
</dbReference>